<name>A0AAJ7WEF8_9HYME</name>
<evidence type="ECO:0000256" key="2">
    <source>
        <dbReference type="ARBA" id="ARBA00022737"/>
    </source>
</evidence>
<organism evidence="4 5">
    <name type="scientific">Ceratina calcarata</name>
    <dbReference type="NCBI Taxonomy" id="156304"/>
    <lineage>
        <taxon>Eukaryota</taxon>
        <taxon>Metazoa</taxon>
        <taxon>Ecdysozoa</taxon>
        <taxon>Arthropoda</taxon>
        <taxon>Hexapoda</taxon>
        <taxon>Insecta</taxon>
        <taxon>Pterygota</taxon>
        <taxon>Neoptera</taxon>
        <taxon>Endopterygota</taxon>
        <taxon>Hymenoptera</taxon>
        <taxon>Apocrita</taxon>
        <taxon>Aculeata</taxon>
        <taxon>Apoidea</taxon>
        <taxon>Anthophila</taxon>
        <taxon>Apidae</taxon>
        <taxon>Ceratina</taxon>
        <taxon>Zadontomerus</taxon>
    </lineage>
</organism>
<dbReference type="GO" id="GO:0005758">
    <property type="term" value="C:mitochondrial intermembrane space"/>
    <property type="evidence" value="ECO:0007669"/>
    <property type="project" value="TreeGrafter"/>
</dbReference>
<reference evidence="5" key="1">
    <citation type="submission" date="2025-08" db="UniProtKB">
        <authorList>
            <consortium name="RefSeq"/>
        </authorList>
    </citation>
    <scope>IDENTIFICATION</scope>
    <source>
        <tissue evidence="5">Whole body</tissue>
    </source>
</reference>
<evidence type="ECO:0000256" key="3">
    <source>
        <dbReference type="SAM" id="Coils"/>
    </source>
</evidence>
<comment type="similarity">
    <text evidence="1">Belongs to the hcp beta-lactamase family.</text>
</comment>
<dbReference type="SUPFAM" id="SSF81901">
    <property type="entry name" value="HCP-like"/>
    <property type="match status" value="2"/>
</dbReference>
<keyword evidence="4" id="KW-1185">Reference proteome</keyword>
<dbReference type="Proteomes" id="UP000694925">
    <property type="component" value="Unplaced"/>
</dbReference>
<proteinExistence type="inferred from homology"/>
<dbReference type="PANTHER" id="PTHR13891">
    <property type="entry name" value="CYTOCHROME C OXIDASE ASSEMBLY FACTOR 7"/>
    <property type="match status" value="1"/>
</dbReference>
<evidence type="ECO:0000313" key="4">
    <source>
        <dbReference type="Proteomes" id="UP000694925"/>
    </source>
</evidence>
<dbReference type="CTD" id="65260"/>
<dbReference type="InterPro" id="IPR011990">
    <property type="entry name" value="TPR-like_helical_dom_sf"/>
</dbReference>
<gene>
    <name evidence="5" type="primary">LOC113464890</name>
</gene>
<dbReference type="GeneID" id="113464890"/>
<evidence type="ECO:0000256" key="1">
    <source>
        <dbReference type="ARBA" id="ARBA00008486"/>
    </source>
</evidence>
<dbReference type="Pfam" id="PF08238">
    <property type="entry name" value="Sel1"/>
    <property type="match status" value="3"/>
</dbReference>
<keyword evidence="3" id="KW-0175">Coiled coil</keyword>
<dbReference type="InterPro" id="IPR006597">
    <property type="entry name" value="Sel1-like"/>
</dbReference>
<dbReference type="RefSeq" id="XP_026673282.1">
    <property type="nucleotide sequence ID" value="XM_026817481.1"/>
</dbReference>
<keyword evidence="2" id="KW-0677">Repeat</keyword>
<dbReference type="Gene3D" id="1.25.40.10">
    <property type="entry name" value="Tetratricopeptide repeat domain"/>
    <property type="match status" value="1"/>
</dbReference>
<dbReference type="PANTHER" id="PTHR13891:SF1">
    <property type="entry name" value="CYTOCHROME C OXIDASE ASSEMBLY FACTOR 7"/>
    <property type="match status" value="1"/>
</dbReference>
<sequence>MAGYNLKNKEELEEYLKNLHIEYQFGCLSEKNPEVCHLLANYHEAVKQDFKEAISVYKKNCDEHNYGKSCTKYGGYRAVGKDCEKDVAEGFKYMLKGCEQGDPKGCLNAGVLSVTDNKLTESKGENHVAVGMNLLRKACDASNEQACFYLSGIFLSGIEGVVEKNFKEAYVLSLKSCEMGNPYACANVSIMHKKGDGVQQNAELAKTFKTRAEQLLKEVNELKKQIKFHQGIDP</sequence>
<dbReference type="InterPro" id="IPR040239">
    <property type="entry name" value="HcpB-like"/>
</dbReference>
<dbReference type="KEGG" id="ccal:113464890"/>
<accession>A0AAJ7WEF8</accession>
<protein>
    <submittedName>
        <fullName evidence="5">Cytochrome c oxidase assembly factor 7 homolog</fullName>
    </submittedName>
</protein>
<evidence type="ECO:0000313" key="5">
    <source>
        <dbReference type="RefSeq" id="XP_026673282.1"/>
    </source>
</evidence>
<dbReference type="SMART" id="SM00671">
    <property type="entry name" value="SEL1"/>
    <property type="match status" value="4"/>
</dbReference>
<feature type="coiled-coil region" evidence="3">
    <location>
        <begin position="205"/>
        <end position="232"/>
    </location>
</feature>
<dbReference type="AlphaFoldDB" id="A0AAJ7WEF8"/>